<gene>
    <name evidence="4" type="ORF">PRCB_17695</name>
</gene>
<keyword evidence="5" id="KW-1185">Reference proteome</keyword>
<accession>A0A2M9W998</accession>
<keyword evidence="3" id="KW-0175">Coiled coil</keyword>
<dbReference type="GO" id="GO:0005737">
    <property type="term" value="C:cytoplasm"/>
    <property type="evidence" value="ECO:0007669"/>
    <property type="project" value="InterPro"/>
</dbReference>
<evidence type="ECO:0000256" key="2">
    <source>
        <dbReference type="ARBA" id="ARBA00023016"/>
    </source>
</evidence>
<keyword evidence="1" id="KW-0963">Cytoplasm</keyword>
<dbReference type="EMBL" id="PIQI01000025">
    <property type="protein sequence ID" value="PJZ04109.1"/>
    <property type="molecule type" value="Genomic_DNA"/>
</dbReference>
<keyword evidence="2" id="KW-0346">Stress response</keyword>
<evidence type="ECO:0000313" key="4">
    <source>
        <dbReference type="EMBL" id="PJZ04109.1"/>
    </source>
</evidence>
<dbReference type="RefSeq" id="WP_100702929.1">
    <property type="nucleotide sequence ID" value="NZ_MLFP01000008.1"/>
</dbReference>
<evidence type="ECO:0000256" key="3">
    <source>
        <dbReference type="ARBA" id="ARBA00023054"/>
    </source>
</evidence>
<dbReference type="Proteomes" id="UP000232062">
    <property type="component" value="Unassembled WGS sequence"/>
</dbReference>
<dbReference type="Pfam" id="PF10796">
    <property type="entry name" value="Anti-adapt_IraP"/>
    <property type="match status" value="1"/>
</dbReference>
<dbReference type="InterPro" id="IPR019732">
    <property type="entry name" value="SigmaS_Anti-adapt_IraP"/>
</dbReference>
<sequence length="121" mass="12680">MKNVVLSMLAKISQIDANMKQLTARVEAQSLLISALVLAVSKQGGVTSMIEAANKAINTVIESADTDDVLKSDAAILLSEFQNLLTISRAVDGADEEINHEGLSELAGVTISKDSTPPSGQ</sequence>
<dbReference type="AlphaFoldDB" id="A0A2M9W998"/>
<comment type="caution">
    <text evidence="4">The sequence shown here is derived from an EMBL/GenBank/DDBJ whole genome shotgun (WGS) entry which is preliminary data.</text>
</comment>
<organism evidence="4 5">
    <name type="scientific">Pantoea rodasii</name>
    <dbReference type="NCBI Taxonomy" id="1076549"/>
    <lineage>
        <taxon>Bacteria</taxon>
        <taxon>Pseudomonadati</taxon>
        <taxon>Pseudomonadota</taxon>
        <taxon>Gammaproteobacteria</taxon>
        <taxon>Enterobacterales</taxon>
        <taxon>Erwiniaceae</taxon>
        <taxon>Pantoea</taxon>
    </lineage>
</organism>
<name>A0A2M9W998_9GAMM</name>
<dbReference type="NCBIfam" id="NF007598">
    <property type="entry name" value="PRK10244.1"/>
    <property type="match status" value="1"/>
</dbReference>
<evidence type="ECO:0000313" key="5">
    <source>
        <dbReference type="Proteomes" id="UP000232062"/>
    </source>
</evidence>
<reference evidence="4 5" key="1">
    <citation type="submission" date="2017-11" db="EMBL/GenBank/DDBJ databases">
        <title>The genome sequence of Pantoea rodasii DSM 26611.</title>
        <authorList>
            <person name="Gao J."/>
            <person name="Mao X."/>
            <person name="Sun J."/>
        </authorList>
    </citation>
    <scope>NUCLEOTIDE SEQUENCE [LARGE SCALE GENOMIC DNA]</scope>
    <source>
        <strain evidence="4 5">DSM 26611</strain>
    </source>
</reference>
<dbReference type="OrthoDB" id="6540326at2"/>
<evidence type="ECO:0000256" key="1">
    <source>
        <dbReference type="ARBA" id="ARBA00022490"/>
    </source>
</evidence>
<protein>
    <submittedName>
        <fullName evidence="4">Anti-adapter protein IraP</fullName>
    </submittedName>
</protein>
<proteinExistence type="predicted"/>